<keyword evidence="1" id="KW-0812">Transmembrane</keyword>
<keyword evidence="1" id="KW-1133">Transmembrane helix</keyword>
<sequence length="62" mass="6660">MQKIHSKSQTGRLYQQPTPENTVQYKKSGLVIPALIVIAMCLAGVVNCAGFQSSIAKVGVKQ</sequence>
<dbReference type="Proteomes" id="UP000490535">
    <property type="component" value="Unassembled WGS sequence"/>
</dbReference>
<gene>
    <name evidence="2" type="ORF">GAK29_01695</name>
</gene>
<proteinExistence type="predicted"/>
<evidence type="ECO:0000313" key="2">
    <source>
        <dbReference type="EMBL" id="KAF1025833.1"/>
    </source>
</evidence>
<reference evidence="3" key="1">
    <citation type="journal article" date="2020" name="MBio">
        <title>Horizontal gene transfer to a defensive symbiont with a reduced genome amongst a multipartite beetle microbiome.</title>
        <authorList>
            <person name="Waterworth S.C."/>
            <person name="Florez L.V."/>
            <person name="Rees E.R."/>
            <person name="Hertweck C."/>
            <person name="Kaltenpoth M."/>
            <person name="Kwan J.C."/>
        </authorList>
    </citation>
    <scope>NUCLEOTIDE SEQUENCE [LARGE SCALE GENOMIC DNA]</scope>
</reference>
<feature type="transmembrane region" description="Helical" evidence="1">
    <location>
        <begin position="30"/>
        <end position="51"/>
    </location>
</feature>
<dbReference type="AlphaFoldDB" id="A0A833PGH4"/>
<keyword evidence="1" id="KW-0472">Membrane</keyword>
<name>A0A833PGH4_ACIBZ</name>
<protein>
    <submittedName>
        <fullName evidence="2">Uncharacterized protein</fullName>
    </submittedName>
</protein>
<accession>A0A833PGH4</accession>
<organism evidence="2 3">
    <name type="scientific">Acinetobacter bereziniae</name>
    <name type="common">Acinetobacter genomosp. 10</name>
    <dbReference type="NCBI Taxonomy" id="106648"/>
    <lineage>
        <taxon>Bacteria</taxon>
        <taxon>Pseudomonadati</taxon>
        <taxon>Pseudomonadota</taxon>
        <taxon>Gammaproteobacteria</taxon>
        <taxon>Moraxellales</taxon>
        <taxon>Moraxellaceae</taxon>
        <taxon>Acinetobacter</taxon>
    </lineage>
</organism>
<comment type="caution">
    <text evidence="2">The sequence shown here is derived from an EMBL/GenBank/DDBJ whole genome shotgun (WGS) entry which is preliminary data.</text>
</comment>
<evidence type="ECO:0000256" key="1">
    <source>
        <dbReference type="SAM" id="Phobius"/>
    </source>
</evidence>
<dbReference type="RefSeq" id="WP_151713398.1">
    <property type="nucleotide sequence ID" value="NZ_BKEF01000005.1"/>
</dbReference>
<dbReference type="EMBL" id="WNDP01000033">
    <property type="protein sequence ID" value="KAF1025833.1"/>
    <property type="molecule type" value="Genomic_DNA"/>
</dbReference>
<evidence type="ECO:0000313" key="3">
    <source>
        <dbReference type="Proteomes" id="UP000490535"/>
    </source>
</evidence>